<dbReference type="Gene3D" id="3.40.109.10">
    <property type="entry name" value="NADH Oxidase"/>
    <property type="match status" value="1"/>
</dbReference>
<evidence type="ECO:0000256" key="2">
    <source>
        <dbReference type="ARBA" id="ARBA00022630"/>
    </source>
</evidence>
<dbReference type="InterPro" id="IPR016446">
    <property type="entry name" value="Flavin_OxRdtase_Frp"/>
</dbReference>
<comment type="caution">
    <text evidence="7">The sequence shown here is derived from an EMBL/GenBank/DDBJ whole genome shotgun (WGS) entry which is preliminary data.</text>
</comment>
<dbReference type="Pfam" id="PF00881">
    <property type="entry name" value="Nitroreductase"/>
    <property type="match status" value="1"/>
</dbReference>
<keyword evidence="8" id="KW-1185">Reference proteome</keyword>
<evidence type="ECO:0000256" key="5">
    <source>
        <dbReference type="PIRNR" id="PIRNR005426"/>
    </source>
</evidence>
<dbReference type="GO" id="GO:0016491">
    <property type="term" value="F:oxidoreductase activity"/>
    <property type="evidence" value="ECO:0007669"/>
    <property type="project" value="UniProtKB-UniRule"/>
</dbReference>
<dbReference type="RefSeq" id="WP_125003566.1">
    <property type="nucleotide sequence ID" value="NZ_BHYK01000020.1"/>
</dbReference>
<dbReference type="CDD" id="cd02146">
    <property type="entry name" value="NfsA-like"/>
    <property type="match status" value="1"/>
</dbReference>
<evidence type="ECO:0000256" key="3">
    <source>
        <dbReference type="ARBA" id="ARBA00022643"/>
    </source>
</evidence>
<name>A0A401UQ00_9CLOT</name>
<dbReference type="PIRSF" id="PIRSF005426">
    <property type="entry name" value="Frp"/>
    <property type="match status" value="1"/>
</dbReference>
<keyword evidence="2 5" id="KW-0285">Flavoprotein</keyword>
<dbReference type="InterPro" id="IPR029479">
    <property type="entry name" value="Nitroreductase"/>
</dbReference>
<dbReference type="AlphaFoldDB" id="A0A401UQ00"/>
<accession>A0A401UQ00</accession>
<dbReference type="PANTHER" id="PTHR43425:SF2">
    <property type="entry name" value="OXYGEN-INSENSITIVE NADPH NITROREDUCTASE"/>
    <property type="match status" value="1"/>
</dbReference>
<keyword evidence="3 5" id="KW-0288">FMN</keyword>
<evidence type="ECO:0000256" key="4">
    <source>
        <dbReference type="ARBA" id="ARBA00023002"/>
    </source>
</evidence>
<evidence type="ECO:0000313" key="8">
    <source>
        <dbReference type="Proteomes" id="UP000287872"/>
    </source>
</evidence>
<dbReference type="PANTHER" id="PTHR43425">
    <property type="entry name" value="OXYGEN-INSENSITIVE NADPH NITROREDUCTASE"/>
    <property type="match status" value="1"/>
</dbReference>
<dbReference type="SUPFAM" id="SSF55469">
    <property type="entry name" value="FMN-dependent nitroreductase-like"/>
    <property type="match status" value="1"/>
</dbReference>
<dbReference type="EMBL" id="BHYK01000020">
    <property type="protein sequence ID" value="GCD11600.1"/>
    <property type="molecule type" value="Genomic_DNA"/>
</dbReference>
<organism evidence="7 8">
    <name type="scientific">Clostridium tagluense</name>
    <dbReference type="NCBI Taxonomy" id="360422"/>
    <lineage>
        <taxon>Bacteria</taxon>
        <taxon>Bacillati</taxon>
        <taxon>Bacillota</taxon>
        <taxon>Clostridia</taxon>
        <taxon>Eubacteriales</taxon>
        <taxon>Clostridiaceae</taxon>
        <taxon>Clostridium</taxon>
    </lineage>
</organism>
<sequence length="247" mass="27584">MNETIKLIQDHRSIRSYLDKDISEEVLDQILKSAQAMPSSINAQQTSIVVVRDKEKKKKLAHLAGDQKWIDDSSVFLIFVMDFYKTNLAGEKTGNPQVIHESMEGTLAGSFDAGIAMGGTIIAAESLGIGIVPIGGIRQSPDEVIELLELPKYTYPVAGLALGYPSDNSKQKPRMPFETFKHNEKYNTEILKPAIDKYDIEMAAYLKEIGREAQEGNWSILTSNIYKSVYFPKVYASIKTQGFKNDK</sequence>
<proteinExistence type="inferred from homology"/>
<keyword evidence="4 5" id="KW-0560">Oxidoreductase</keyword>
<feature type="domain" description="Nitroreductase" evidence="6">
    <location>
        <begin position="8"/>
        <end position="164"/>
    </location>
</feature>
<keyword evidence="5" id="KW-0521">NADP</keyword>
<evidence type="ECO:0000259" key="6">
    <source>
        <dbReference type="Pfam" id="PF00881"/>
    </source>
</evidence>
<dbReference type="Proteomes" id="UP000287872">
    <property type="component" value="Unassembled WGS sequence"/>
</dbReference>
<dbReference type="OrthoDB" id="9775805at2"/>
<comment type="similarity">
    <text evidence="1 5">Belongs to the flavin oxidoreductase frp family.</text>
</comment>
<evidence type="ECO:0000313" key="7">
    <source>
        <dbReference type="EMBL" id="GCD11600.1"/>
    </source>
</evidence>
<dbReference type="InterPro" id="IPR000415">
    <property type="entry name" value="Nitroreductase-like"/>
</dbReference>
<gene>
    <name evidence="7" type="ORF">Ctaglu_32230</name>
</gene>
<protein>
    <submittedName>
        <fullName evidence="7">NADPH-dependent oxidoreductase</fullName>
    </submittedName>
</protein>
<reference evidence="7 8" key="1">
    <citation type="submission" date="2018-11" db="EMBL/GenBank/DDBJ databases">
        <title>Genome sequencing and assembly of Clostridium tagluense strain A121.</title>
        <authorList>
            <person name="Murakami T."/>
            <person name="Segawa T."/>
            <person name="Shcherbakova V.A."/>
            <person name="Mori H."/>
            <person name="Yoshimura Y."/>
        </authorList>
    </citation>
    <scope>NUCLEOTIDE SEQUENCE [LARGE SCALE GENOMIC DNA]</scope>
    <source>
        <strain evidence="7 8">A121</strain>
    </source>
</reference>
<evidence type="ECO:0000256" key="1">
    <source>
        <dbReference type="ARBA" id="ARBA00008366"/>
    </source>
</evidence>